<evidence type="ECO:0000313" key="2">
    <source>
        <dbReference type="Proteomes" id="UP001380953"/>
    </source>
</evidence>
<sequence length="187" mass="21341">MKRLWNRSDDSRGDFQVSPEERWLRYLYELHSPEKLVEWGKKLRYLRYRRASGGHAGDGDRLAAAIRVEGREHLESVCAALGIVLRPLAEGREDPVRSPRVKDYPDLGQPGYTEIGGVQAFVWIYRDRLELSVSDPDNAYEVSTPTVDAAAGGLEDKLHALRELLIQPPDRSRNCVCPEHYPELFEP</sequence>
<keyword evidence="2" id="KW-1185">Reference proteome</keyword>
<reference evidence="1" key="1">
    <citation type="submission" date="2024-03" db="EMBL/GenBank/DDBJ databases">
        <title>Whole genome sequecning of epiphytes from Marcgravia umbellata leaves.</title>
        <authorList>
            <person name="Kumar G."/>
            <person name="Savka M.A."/>
        </authorList>
    </citation>
    <scope>NUCLEOTIDE SEQUENCE</scope>
    <source>
        <strain evidence="1">RIT_BL5</strain>
    </source>
</reference>
<organism evidence="1 2">
    <name type="scientific">Saccharibacillus sacchari</name>
    <dbReference type="NCBI Taxonomy" id="456493"/>
    <lineage>
        <taxon>Bacteria</taxon>
        <taxon>Bacillati</taxon>
        <taxon>Bacillota</taxon>
        <taxon>Bacilli</taxon>
        <taxon>Bacillales</taxon>
        <taxon>Paenibacillaceae</taxon>
        <taxon>Saccharibacillus</taxon>
    </lineage>
</organism>
<name>A0ACC6PGR8_9BACL</name>
<proteinExistence type="predicted"/>
<protein>
    <submittedName>
        <fullName evidence="1">Uncharacterized protein</fullName>
    </submittedName>
</protein>
<evidence type="ECO:0000313" key="1">
    <source>
        <dbReference type="EMBL" id="MEJ8306103.1"/>
    </source>
</evidence>
<dbReference type="EMBL" id="JBBKAR010000049">
    <property type="protein sequence ID" value="MEJ8306103.1"/>
    <property type="molecule type" value="Genomic_DNA"/>
</dbReference>
<dbReference type="Proteomes" id="UP001380953">
    <property type="component" value="Unassembled WGS sequence"/>
</dbReference>
<gene>
    <name evidence="1" type="ORF">WKI47_19555</name>
</gene>
<accession>A0ACC6PGR8</accession>
<comment type="caution">
    <text evidence="1">The sequence shown here is derived from an EMBL/GenBank/DDBJ whole genome shotgun (WGS) entry which is preliminary data.</text>
</comment>